<dbReference type="GO" id="GO:0016020">
    <property type="term" value="C:membrane"/>
    <property type="evidence" value="ECO:0007669"/>
    <property type="project" value="UniProtKB-SubCell"/>
</dbReference>
<evidence type="ECO:0000313" key="7">
    <source>
        <dbReference type="Proteomes" id="UP000310189"/>
    </source>
</evidence>
<dbReference type="Proteomes" id="UP000310189">
    <property type="component" value="Unassembled WGS sequence"/>
</dbReference>
<dbReference type="AlphaFoldDB" id="A0A4T0FG98"/>
<dbReference type="OrthoDB" id="21292at2759"/>
<accession>A0A4T0FG98</accession>
<evidence type="ECO:0000313" key="6">
    <source>
        <dbReference type="EMBL" id="TIA86365.1"/>
    </source>
</evidence>
<proteinExistence type="predicted"/>
<dbReference type="Gene3D" id="1.50.40.10">
    <property type="entry name" value="Mitochondrial carrier domain"/>
    <property type="match status" value="1"/>
</dbReference>
<comment type="subcellular location">
    <subcellularLocation>
        <location evidence="1">Membrane</location>
    </subcellularLocation>
</comment>
<gene>
    <name evidence="6" type="ORF">E3P99_03686</name>
</gene>
<protein>
    <submittedName>
        <fullName evidence="6">Uncharacterized protein</fullName>
    </submittedName>
</protein>
<comment type="caution">
    <text evidence="6">The sequence shown here is derived from an EMBL/GenBank/DDBJ whole genome shotgun (WGS) entry which is preliminary data.</text>
</comment>
<evidence type="ECO:0000256" key="4">
    <source>
        <dbReference type="ARBA" id="ARBA00023136"/>
    </source>
</evidence>
<keyword evidence="3 5" id="KW-1133">Transmembrane helix</keyword>
<dbReference type="EMBL" id="SPNW01000082">
    <property type="protein sequence ID" value="TIA86365.1"/>
    <property type="molecule type" value="Genomic_DNA"/>
</dbReference>
<feature type="transmembrane region" description="Helical" evidence="5">
    <location>
        <begin position="24"/>
        <end position="49"/>
    </location>
</feature>
<evidence type="ECO:0000256" key="5">
    <source>
        <dbReference type="SAM" id="Phobius"/>
    </source>
</evidence>
<reference evidence="6 7" key="1">
    <citation type="submission" date="2019-03" db="EMBL/GenBank/DDBJ databases">
        <title>Sequencing 23 genomes of Wallemia ichthyophaga.</title>
        <authorList>
            <person name="Gostincar C."/>
        </authorList>
    </citation>
    <scope>NUCLEOTIDE SEQUENCE [LARGE SCALE GENOMIC DNA]</scope>
    <source>
        <strain evidence="6 7">EXF-5753</strain>
    </source>
</reference>
<evidence type="ECO:0000256" key="2">
    <source>
        <dbReference type="ARBA" id="ARBA00022692"/>
    </source>
</evidence>
<keyword evidence="2 5" id="KW-0812">Transmembrane</keyword>
<keyword evidence="7" id="KW-1185">Reference proteome</keyword>
<name>A0A4T0FG98_9BASI</name>
<evidence type="ECO:0000256" key="3">
    <source>
        <dbReference type="ARBA" id="ARBA00022989"/>
    </source>
</evidence>
<evidence type="ECO:0000256" key="1">
    <source>
        <dbReference type="ARBA" id="ARBA00004370"/>
    </source>
</evidence>
<keyword evidence="4 5" id="KW-0472">Membrane</keyword>
<sequence length="311" mass="34722">MAPVAGLAEVLIDSLKDAAVPYKIVTIVLGLGIAGAGFGLLLVPAMAWTRIEAFYKPRKTFEAHESRASWSNIKMYLFKDKFKPCLRWFVVHFAELMISKWTDYILALTLAPILPDGRLDVYTGPTSTLLANAPGSFALSFIDSVAYNALLLPFKVATIRAALLPGKESIWNLFSQSERKHPKQLYTHLLPFVLQKSAITTTTSLISSACLALLSPHSFVGLSIKFAEMVISLTRLVVTTRLYAQYTGKDEQMKSVVPLRRQPYNGWLQCLKTMIEEEGWWFAKFTIIFSVPALGVMEWLARIQQSANVAQ</sequence>
<organism evidence="6 7">
    <name type="scientific">Wallemia hederae</name>
    <dbReference type="NCBI Taxonomy" id="1540922"/>
    <lineage>
        <taxon>Eukaryota</taxon>
        <taxon>Fungi</taxon>
        <taxon>Dikarya</taxon>
        <taxon>Basidiomycota</taxon>
        <taxon>Wallemiomycotina</taxon>
        <taxon>Wallemiomycetes</taxon>
        <taxon>Wallemiales</taxon>
        <taxon>Wallemiaceae</taxon>
        <taxon>Wallemia</taxon>
    </lineage>
</organism>
<dbReference type="InterPro" id="IPR023395">
    <property type="entry name" value="MCP_dom_sf"/>
</dbReference>